<proteinExistence type="predicted"/>
<dbReference type="SUPFAM" id="SSF46785">
    <property type="entry name" value="Winged helix' DNA-binding domain"/>
    <property type="match status" value="1"/>
</dbReference>
<dbReference type="Gramene" id="PGSC0003DMT400003239">
    <property type="protein sequence ID" value="PGSC0003DMT400003239"/>
    <property type="gene ID" value="PGSC0003DMG400001282"/>
</dbReference>
<dbReference type="eggNOG" id="KOG3178">
    <property type="taxonomic scope" value="Eukaryota"/>
</dbReference>
<evidence type="ECO:0000313" key="6">
    <source>
        <dbReference type="Proteomes" id="UP000011115"/>
    </source>
</evidence>
<dbReference type="SUPFAM" id="SSF53335">
    <property type="entry name" value="S-adenosyl-L-methionine-dependent methyltransferases"/>
    <property type="match status" value="1"/>
</dbReference>
<dbReference type="GO" id="GO:0032259">
    <property type="term" value="P:methylation"/>
    <property type="evidence" value="ECO:0000318"/>
    <property type="project" value="GO_Central"/>
</dbReference>
<feature type="domain" description="O-methyltransferase C-terminal" evidence="4">
    <location>
        <begin position="107"/>
        <end position="174"/>
    </location>
</feature>
<dbReference type="InterPro" id="IPR036388">
    <property type="entry name" value="WH-like_DNA-bd_sf"/>
</dbReference>
<dbReference type="HOGENOM" id="CLU_005533_7_1_1"/>
<keyword evidence="3" id="KW-0949">S-adenosyl-L-methionine</keyword>
<evidence type="ECO:0000313" key="5">
    <source>
        <dbReference type="EnsemblPlants" id="PGSC0003DMT400003239"/>
    </source>
</evidence>
<keyword evidence="6" id="KW-1185">Reference proteome</keyword>
<keyword evidence="2" id="KW-0808">Transferase</keyword>
<dbReference type="OMA" id="QLWEYAS"/>
<dbReference type="Gene3D" id="3.40.50.150">
    <property type="entry name" value="Vaccinia Virus protein VP39"/>
    <property type="match status" value="1"/>
</dbReference>
<dbReference type="InterPro" id="IPR036390">
    <property type="entry name" value="WH_DNA-bd_sf"/>
</dbReference>
<dbReference type="InterPro" id="IPR016461">
    <property type="entry name" value="COMT-like"/>
</dbReference>
<evidence type="ECO:0000259" key="4">
    <source>
        <dbReference type="Pfam" id="PF00891"/>
    </source>
</evidence>
<dbReference type="InterPro" id="IPR029063">
    <property type="entry name" value="SAM-dependent_MTases_sf"/>
</dbReference>
<dbReference type="PROSITE" id="PS51683">
    <property type="entry name" value="SAM_OMT_II"/>
    <property type="match status" value="1"/>
</dbReference>
<dbReference type="GO" id="GO:0008757">
    <property type="term" value="F:S-adenosylmethionine-dependent methyltransferase activity"/>
    <property type="evidence" value="ECO:0000318"/>
    <property type="project" value="GO_Central"/>
</dbReference>
<evidence type="ECO:0000256" key="2">
    <source>
        <dbReference type="ARBA" id="ARBA00022679"/>
    </source>
</evidence>
<evidence type="ECO:0000256" key="1">
    <source>
        <dbReference type="ARBA" id="ARBA00022603"/>
    </source>
</evidence>
<keyword evidence="1" id="KW-0489">Methyltransferase</keyword>
<dbReference type="GO" id="GO:0008171">
    <property type="term" value="F:O-methyltransferase activity"/>
    <property type="evidence" value="ECO:0000318"/>
    <property type="project" value="GO_Central"/>
</dbReference>
<dbReference type="Pfam" id="PF00891">
    <property type="entry name" value="Methyltransf_2"/>
    <property type="match status" value="1"/>
</dbReference>
<dbReference type="PANTHER" id="PTHR11746">
    <property type="entry name" value="O-METHYLTRANSFERASE"/>
    <property type="match status" value="1"/>
</dbReference>
<accession>M0ZLA8</accession>
<dbReference type="PaxDb" id="4113-PGSC0003DMT400003239"/>
<name>M0ZLA8_SOLTU</name>
<protein>
    <submittedName>
        <fullName evidence="5">Orcinol O-methyltransferase</fullName>
    </submittedName>
</protein>
<reference evidence="6" key="1">
    <citation type="journal article" date="2011" name="Nature">
        <title>Genome sequence and analysis of the tuber crop potato.</title>
        <authorList>
            <consortium name="The Potato Genome Sequencing Consortium"/>
        </authorList>
    </citation>
    <scope>NUCLEOTIDE SEQUENCE [LARGE SCALE GENOMIC DNA]</scope>
    <source>
        <strain evidence="6">cv. DM1-3 516 R44</strain>
    </source>
</reference>
<dbReference type="InParanoid" id="M0ZLA8"/>
<organism evidence="5 6">
    <name type="scientific">Solanum tuberosum</name>
    <name type="common">Potato</name>
    <dbReference type="NCBI Taxonomy" id="4113"/>
    <lineage>
        <taxon>Eukaryota</taxon>
        <taxon>Viridiplantae</taxon>
        <taxon>Streptophyta</taxon>
        <taxon>Embryophyta</taxon>
        <taxon>Tracheophyta</taxon>
        <taxon>Spermatophyta</taxon>
        <taxon>Magnoliopsida</taxon>
        <taxon>eudicotyledons</taxon>
        <taxon>Gunneridae</taxon>
        <taxon>Pentapetalae</taxon>
        <taxon>asterids</taxon>
        <taxon>lamiids</taxon>
        <taxon>Solanales</taxon>
        <taxon>Solanaceae</taxon>
        <taxon>Solanoideae</taxon>
        <taxon>Solaneae</taxon>
        <taxon>Solanum</taxon>
    </lineage>
</organism>
<dbReference type="Proteomes" id="UP000011115">
    <property type="component" value="Unassembled WGS sequence"/>
</dbReference>
<dbReference type="InterPro" id="IPR001077">
    <property type="entry name" value="COMT_C"/>
</dbReference>
<sequence length="181" mass="19597">MTPSDLVNALPINKSKGHDCIDRLMRIIIHAGFFTQGEEGYLLTPTSCLLLKNEPLSLAPFVQAQLDPILMNPWHSLGEWFANGDSTPFATAHGKPLFEYAGDDPRLNRLKSLVDVGGGIGTVAKAISNAFPQLKCSVFDLPHVVEGLEGGKNLSYIGGDMFKSVPSTDAILLKVKEFSTI</sequence>
<evidence type="ECO:0000256" key="3">
    <source>
        <dbReference type="ARBA" id="ARBA00022691"/>
    </source>
</evidence>
<dbReference type="STRING" id="4113.M0ZLA8"/>
<dbReference type="Gene3D" id="1.10.10.10">
    <property type="entry name" value="Winged helix-like DNA-binding domain superfamily/Winged helix DNA-binding domain"/>
    <property type="match status" value="1"/>
</dbReference>
<dbReference type="EnsemblPlants" id="PGSC0003DMT400003239">
    <property type="protein sequence ID" value="PGSC0003DMT400003239"/>
    <property type="gene ID" value="PGSC0003DMG400001282"/>
</dbReference>
<dbReference type="AlphaFoldDB" id="M0ZLA8"/>
<reference evidence="5" key="2">
    <citation type="submission" date="2015-06" db="UniProtKB">
        <authorList>
            <consortium name="EnsemblPlants"/>
        </authorList>
    </citation>
    <scope>IDENTIFICATION</scope>
    <source>
        <strain evidence="5">DM1-3 516 R44</strain>
    </source>
</reference>